<dbReference type="EMBL" id="JXTC01000401">
    <property type="protein sequence ID" value="PON57046.1"/>
    <property type="molecule type" value="Genomic_DNA"/>
</dbReference>
<feature type="non-terminal residue" evidence="1">
    <location>
        <position position="58"/>
    </location>
</feature>
<dbReference type="InParanoid" id="A0A2P5C7J1"/>
<reference evidence="2" key="1">
    <citation type="submission" date="2016-06" db="EMBL/GenBank/DDBJ databases">
        <title>Parallel loss of symbiosis genes in relatives of nitrogen-fixing non-legume Parasponia.</title>
        <authorList>
            <person name="Van Velzen R."/>
            <person name="Holmer R."/>
            <person name="Bu F."/>
            <person name="Rutten L."/>
            <person name="Van Zeijl A."/>
            <person name="Liu W."/>
            <person name="Santuari L."/>
            <person name="Cao Q."/>
            <person name="Sharma T."/>
            <person name="Shen D."/>
            <person name="Roswanjaya Y."/>
            <person name="Wardhani T."/>
            <person name="Kalhor M.S."/>
            <person name="Jansen J."/>
            <person name="Van den Hoogen J."/>
            <person name="Gungor B."/>
            <person name="Hartog M."/>
            <person name="Hontelez J."/>
            <person name="Verver J."/>
            <person name="Yang W.-C."/>
            <person name="Schijlen E."/>
            <person name="Repin R."/>
            <person name="Schilthuizen M."/>
            <person name="Schranz E."/>
            <person name="Heidstra R."/>
            <person name="Miyata K."/>
            <person name="Fedorova E."/>
            <person name="Kohlen W."/>
            <person name="Bisseling T."/>
            <person name="Smit S."/>
            <person name="Geurts R."/>
        </authorList>
    </citation>
    <scope>NUCLEOTIDE SEQUENCE [LARGE SCALE GENOMIC DNA]</scope>
    <source>
        <strain evidence="2">cv. RG33-2</strain>
    </source>
</reference>
<protein>
    <recommendedName>
        <fullName evidence="3">Retrotransposon Copia-like N-terminal domain-containing protein</fullName>
    </recommendedName>
</protein>
<dbReference type="OrthoDB" id="1845088at2759"/>
<dbReference type="Proteomes" id="UP000237000">
    <property type="component" value="Unassembled WGS sequence"/>
</dbReference>
<evidence type="ECO:0000313" key="2">
    <source>
        <dbReference type="Proteomes" id="UP000237000"/>
    </source>
</evidence>
<keyword evidence="2" id="KW-1185">Reference proteome</keyword>
<organism evidence="1 2">
    <name type="scientific">Trema orientale</name>
    <name type="common">Charcoal tree</name>
    <name type="synonym">Celtis orientalis</name>
    <dbReference type="NCBI Taxonomy" id="63057"/>
    <lineage>
        <taxon>Eukaryota</taxon>
        <taxon>Viridiplantae</taxon>
        <taxon>Streptophyta</taxon>
        <taxon>Embryophyta</taxon>
        <taxon>Tracheophyta</taxon>
        <taxon>Spermatophyta</taxon>
        <taxon>Magnoliopsida</taxon>
        <taxon>eudicotyledons</taxon>
        <taxon>Gunneridae</taxon>
        <taxon>Pentapetalae</taxon>
        <taxon>rosids</taxon>
        <taxon>fabids</taxon>
        <taxon>Rosales</taxon>
        <taxon>Cannabaceae</taxon>
        <taxon>Trema</taxon>
    </lineage>
</organism>
<accession>A0A2P5C7J1</accession>
<evidence type="ECO:0000313" key="1">
    <source>
        <dbReference type="EMBL" id="PON57046.1"/>
    </source>
</evidence>
<sequence>MASSSSSEPSSSISQQQHHPLALIVPPTLPPLSLRLNRSNYAYWRSQILPAVRAHELE</sequence>
<comment type="caution">
    <text evidence="1">The sequence shown here is derived from an EMBL/GenBank/DDBJ whole genome shotgun (WGS) entry which is preliminary data.</text>
</comment>
<gene>
    <name evidence="1" type="ORF">TorRG33x02_294740</name>
</gene>
<dbReference type="AlphaFoldDB" id="A0A2P5C7J1"/>
<evidence type="ECO:0008006" key="3">
    <source>
        <dbReference type="Google" id="ProtNLM"/>
    </source>
</evidence>
<proteinExistence type="predicted"/>
<name>A0A2P5C7J1_TREOI</name>